<dbReference type="PANTHER" id="PTHR45125">
    <property type="entry name" value="F21J9.4-RELATED"/>
    <property type="match status" value="1"/>
</dbReference>
<keyword evidence="1" id="KW-1133">Transmembrane helix</keyword>
<sequence length="146" mass="16475">MYFDDHEFEVDEDGGGIVDAPKGRGGNYTNDEDILLCNTWLQVSRDPSVGGDQSRDAYWNRMKEHFDLHNKSGVDHMERSLRSRWSTINRYCQKCAAAQVAVDKLSPSGTNDQDRVSVISSMFIMLVIGVCSANLFFFCSSILHKT</sequence>
<organism evidence="2 3">
    <name type="scientific">Hordeum vulgare subsp. vulgare</name>
    <name type="common">Domesticated barley</name>
    <dbReference type="NCBI Taxonomy" id="112509"/>
    <lineage>
        <taxon>Eukaryota</taxon>
        <taxon>Viridiplantae</taxon>
        <taxon>Streptophyta</taxon>
        <taxon>Embryophyta</taxon>
        <taxon>Tracheophyta</taxon>
        <taxon>Spermatophyta</taxon>
        <taxon>Magnoliopsida</taxon>
        <taxon>Liliopsida</taxon>
        <taxon>Poales</taxon>
        <taxon>Poaceae</taxon>
        <taxon>BOP clade</taxon>
        <taxon>Pooideae</taxon>
        <taxon>Triticodae</taxon>
        <taxon>Triticeae</taxon>
        <taxon>Hordeinae</taxon>
        <taxon>Hordeum</taxon>
    </lineage>
</organism>
<dbReference type="Proteomes" id="UP000011116">
    <property type="component" value="Chromosome 3H"/>
</dbReference>
<evidence type="ECO:0000313" key="3">
    <source>
        <dbReference type="Proteomes" id="UP000011116"/>
    </source>
</evidence>
<name>A0A8I6XIV6_HORVV</name>
<reference evidence="2" key="3">
    <citation type="submission" date="2022-01" db="UniProtKB">
        <authorList>
            <consortium name="EnsemblPlants"/>
        </authorList>
    </citation>
    <scope>IDENTIFICATION</scope>
    <source>
        <strain evidence="2">subsp. vulgare</strain>
    </source>
</reference>
<dbReference type="PANTHER" id="PTHR45125:SF43">
    <property type="entry name" value="NO APICAL MERISTEM-ASSOCIATED C-TERMINAL DOMAIN-CONTAINING PROTEIN"/>
    <property type="match status" value="1"/>
</dbReference>
<keyword evidence="1" id="KW-0472">Membrane</keyword>
<dbReference type="Gramene" id="HORVU.MOREX.r3.3HG0315760.1">
    <property type="protein sequence ID" value="HORVU.MOREX.r3.3HG0315760.1.CDS1"/>
    <property type="gene ID" value="HORVU.MOREX.r3.3HG0315760"/>
</dbReference>
<accession>A0A8I6XIV6</accession>
<reference evidence="2" key="2">
    <citation type="submission" date="2020-10" db="EMBL/GenBank/DDBJ databases">
        <authorList>
            <person name="Scholz U."/>
            <person name="Mascher M."/>
            <person name="Fiebig A."/>
        </authorList>
    </citation>
    <scope>NUCLEOTIDE SEQUENCE [LARGE SCALE GENOMIC DNA]</scope>
    <source>
        <strain evidence="2">cv. Morex</strain>
    </source>
</reference>
<dbReference type="AlphaFoldDB" id="A0A8I6XIV6"/>
<keyword evidence="3" id="KW-1185">Reference proteome</keyword>
<evidence type="ECO:0000256" key="1">
    <source>
        <dbReference type="SAM" id="Phobius"/>
    </source>
</evidence>
<protein>
    <submittedName>
        <fullName evidence="2">Uncharacterized protein</fullName>
    </submittedName>
</protein>
<feature type="transmembrane region" description="Helical" evidence="1">
    <location>
        <begin position="123"/>
        <end position="143"/>
    </location>
</feature>
<keyword evidence="1" id="KW-0812">Transmembrane</keyword>
<evidence type="ECO:0000313" key="2">
    <source>
        <dbReference type="EnsemblPlants" id="HORVU.MOREX.r3.3HG0315760.1.CDS1"/>
    </source>
</evidence>
<reference evidence="3" key="1">
    <citation type="journal article" date="2012" name="Nature">
        <title>A physical, genetic and functional sequence assembly of the barley genome.</title>
        <authorList>
            <consortium name="The International Barley Genome Sequencing Consortium"/>
            <person name="Mayer K.F."/>
            <person name="Waugh R."/>
            <person name="Brown J.W."/>
            <person name="Schulman A."/>
            <person name="Langridge P."/>
            <person name="Platzer M."/>
            <person name="Fincher G.B."/>
            <person name="Muehlbauer G.J."/>
            <person name="Sato K."/>
            <person name="Close T.J."/>
            <person name="Wise R.P."/>
            <person name="Stein N."/>
        </authorList>
    </citation>
    <scope>NUCLEOTIDE SEQUENCE [LARGE SCALE GENOMIC DNA]</scope>
    <source>
        <strain evidence="3">cv. Morex</strain>
    </source>
</reference>
<proteinExistence type="predicted"/>
<dbReference type="EnsemblPlants" id="HORVU.MOREX.r3.3HG0315760.1">
    <property type="protein sequence ID" value="HORVU.MOREX.r3.3HG0315760.1.CDS1"/>
    <property type="gene ID" value="HORVU.MOREX.r3.3HG0315760"/>
</dbReference>